<gene>
    <name evidence="1" type="ORF">A0H81_10778</name>
</gene>
<dbReference type="Gene3D" id="2.130.10.10">
    <property type="entry name" value="YVTN repeat-like/Quinoprotein amine dehydrogenase"/>
    <property type="match status" value="1"/>
</dbReference>
<dbReference type="STRING" id="5627.A0A1C7M2P4"/>
<name>A0A1C7M2P4_GRIFR</name>
<comment type="caution">
    <text evidence="1">The sequence shown here is derived from an EMBL/GenBank/DDBJ whole genome shotgun (WGS) entry which is preliminary data.</text>
</comment>
<dbReference type="OrthoDB" id="2161379at2759"/>
<sequence>MMTTVAEANCTSACLELTFSVPSPVSSLALGSSGSLCVGSQDGTARWYNLPSPKVVHAIKSLGDEVHLGRRAFVFAASSPKMICTAEDATLVLDLGEDDEDVLNES</sequence>
<accession>A0A1C7M2P4</accession>
<dbReference type="InterPro" id="IPR015943">
    <property type="entry name" value="WD40/YVTN_repeat-like_dom_sf"/>
</dbReference>
<protein>
    <submittedName>
        <fullName evidence="1">Uncharacterized protein</fullName>
    </submittedName>
</protein>
<dbReference type="EMBL" id="LUGG01000018">
    <property type="protein sequence ID" value="OBZ69354.1"/>
    <property type="molecule type" value="Genomic_DNA"/>
</dbReference>
<dbReference type="SUPFAM" id="SSF50978">
    <property type="entry name" value="WD40 repeat-like"/>
    <property type="match status" value="1"/>
</dbReference>
<dbReference type="InterPro" id="IPR036322">
    <property type="entry name" value="WD40_repeat_dom_sf"/>
</dbReference>
<keyword evidence="2" id="KW-1185">Reference proteome</keyword>
<dbReference type="AlphaFoldDB" id="A0A1C7M2P4"/>
<organism evidence="1 2">
    <name type="scientific">Grifola frondosa</name>
    <name type="common">Maitake</name>
    <name type="synonym">Polyporus frondosus</name>
    <dbReference type="NCBI Taxonomy" id="5627"/>
    <lineage>
        <taxon>Eukaryota</taxon>
        <taxon>Fungi</taxon>
        <taxon>Dikarya</taxon>
        <taxon>Basidiomycota</taxon>
        <taxon>Agaricomycotina</taxon>
        <taxon>Agaricomycetes</taxon>
        <taxon>Polyporales</taxon>
        <taxon>Grifolaceae</taxon>
        <taxon>Grifola</taxon>
    </lineage>
</organism>
<reference evidence="1 2" key="1">
    <citation type="submission" date="2016-03" db="EMBL/GenBank/DDBJ databases">
        <title>Whole genome sequencing of Grifola frondosa 9006-11.</title>
        <authorList>
            <person name="Min B."/>
            <person name="Park H."/>
            <person name="Kim J.-G."/>
            <person name="Cho H."/>
            <person name="Oh Y.-L."/>
            <person name="Kong W.-S."/>
            <person name="Choi I.-G."/>
        </authorList>
    </citation>
    <scope>NUCLEOTIDE SEQUENCE [LARGE SCALE GENOMIC DNA]</scope>
    <source>
        <strain evidence="1 2">9006-11</strain>
    </source>
</reference>
<dbReference type="Proteomes" id="UP000092993">
    <property type="component" value="Unassembled WGS sequence"/>
</dbReference>
<evidence type="ECO:0000313" key="1">
    <source>
        <dbReference type="EMBL" id="OBZ69354.1"/>
    </source>
</evidence>
<evidence type="ECO:0000313" key="2">
    <source>
        <dbReference type="Proteomes" id="UP000092993"/>
    </source>
</evidence>
<proteinExistence type="predicted"/>